<dbReference type="AlphaFoldDB" id="A0A0A9HF63"/>
<organism evidence="1">
    <name type="scientific">Arundo donax</name>
    <name type="common">Giant reed</name>
    <name type="synonym">Donax arundinaceus</name>
    <dbReference type="NCBI Taxonomy" id="35708"/>
    <lineage>
        <taxon>Eukaryota</taxon>
        <taxon>Viridiplantae</taxon>
        <taxon>Streptophyta</taxon>
        <taxon>Embryophyta</taxon>
        <taxon>Tracheophyta</taxon>
        <taxon>Spermatophyta</taxon>
        <taxon>Magnoliopsida</taxon>
        <taxon>Liliopsida</taxon>
        <taxon>Poales</taxon>
        <taxon>Poaceae</taxon>
        <taxon>PACMAD clade</taxon>
        <taxon>Arundinoideae</taxon>
        <taxon>Arundineae</taxon>
        <taxon>Arundo</taxon>
    </lineage>
</organism>
<accession>A0A0A9HF63</accession>
<protein>
    <recommendedName>
        <fullName evidence="2">Transposase</fullName>
    </recommendedName>
</protein>
<evidence type="ECO:0008006" key="2">
    <source>
        <dbReference type="Google" id="ProtNLM"/>
    </source>
</evidence>
<reference evidence="1" key="2">
    <citation type="journal article" date="2015" name="Data Brief">
        <title>Shoot transcriptome of the giant reed, Arundo donax.</title>
        <authorList>
            <person name="Barrero R.A."/>
            <person name="Guerrero F.D."/>
            <person name="Moolhuijzen P."/>
            <person name="Goolsby J.A."/>
            <person name="Tidwell J."/>
            <person name="Bellgard S.E."/>
            <person name="Bellgard M.I."/>
        </authorList>
    </citation>
    <scope>NUCLEOTIDE SEQUENCE</scope>
    <source>
        <tissue evidence="1">Shoot tissue taken approximately 20 cm above the soil surface</tissue>
    </source>
</reference>
<name>A0A0A9HF63_ARUDO</name>
<dbReference type="EMBL" id="GBRH01166368">
    <property type="protein sequence ID" value="JAE31528.1"/>
    <property type="molecule type" value="Transcribed_RNA"/>
</dbReference>
<evidence type="ECO:0000313" key="1">
    <source>
        <dbReference type="EMBL" id="JAE31528.1"/>
    </source>
</evidence>
<reference evidence="1" key="1">
    <citation type="submission" date="2014-09" db="EMBL/GenBank/DDBJ databases">
        <authorList>
            <person name="Magalhaes I.L.F."/>
            <person name="Oliveira U."/>
            <person name="Santos F.R."/>
            <person name="Vidigal T.H.D.A."/>
            <person name="Brescovit A.D."/>
            <person name="Santos A.J."/>
        </authorList>
    </citation>
    <scope>NUCLEOTIDE SEQUENCE</scope>
    <source>
        <tissue evidence="1">Shoot tissue taken approximately 20 cm above the soil surface</tissue>
    </source>
</reference>
<sequence>MVESINHMVRHNQCISYCKISSALRNWIKHRIKRIFLTHGEAHFSKCISFTPL</sequence>
<proteinExistence type="predicted"/>